<evidence type="ECO:0000313" key="13">
    <source>
        <dbReference type="Proteomes" id="UP000016521"/>
    </source>
</evidence>
<dbReference type="Gene3D" id="3.90.870.10">
    <property type="entry name" value="DHBP synthase"/>
    <property type="match status" value="1"/>
</dbReference>
<evidence type="ECO:0000256" key="1">
    <source>
        <dbReference type="ARBA" id="ARBA00004496"/>
    </source>
</evidence>
<comment type="catalytic activity">
    <reaction evidence="8 9">
        <text>L-threonine + hydrogencarbonate + ATP = L-threonylcarbamoyladenylate + diphosphate + H2O</text>
        <dbReference type="Rhea" id="RHEA:36407"/>
        <dbReference type="ChEBI" id="CHEBI:15377"/>
        <dbReference type="ChEBI" id="CHEBI:17544"/>
        <dbReference type="ChEBI" id="CHEBI:30616"/>
        <dbReference type="ChEBI" id="CHEBI:33019"/>
        <dbReference type="ChEBI" id="CHEBI:57926"/>
        <dbReference type="ChEBI" id="CHEBI:73682"/>
        <dbReference type="EC" id="2.7.7.87"/>
    </reaction>
</comment>
<comment type="function">
    <text evidence="9">Required for the formation of a threonylcarbamoyl group on adenosine at position 37 (t(6)A37) in tRNAs that read codons beginning with adenine. Catalyzes the conversion of L-threonine, HCO(3)(-)/CO(2) and ATP to give threonylcarbamoyl-AMP (TC-AMP) as the acyladenylate intermediate, with the release of diphosphate.</text>
</comment>
<comment type="similarity">
    <text evidence="9">Belongs to the SUA5 family. TsaC subfamily.</text>
</comment>
<evidence type="ECO:0000256" key="9">
    <source>
        <dbReference type="HAMAP-Rule" id="MF_01852"/>
    </source>
</evidence>
<dbReference type="NCBIfam" id="TIGR00057">
    <property type="entry name" value="L-threonylcarbamoyladenylate synthase"/>
    <property type="match status" value="1"/>
</dbReference>
<dbReference type="InterPro" id="IPR023535">
    <property type="entry name" value="TC-AMP_synthase"/>
</dbReference>
<evidence type="ECO:0000256" key="5">
    <source>
        <dbReference type="ARBA" id="ARBA00022695"/>
    </source>
</evidence>
<evidence type="ECO:0000313" key="12">
    <source>
        <dbReference type="EMBL" id="ATD08414.1"/>
    </source>
</evidence>
<evidence type="ECO:0000256" key="10">
    <source>
        <dbReference type="SAM" id="MobiDB-lite"/>
    </source>
</evidence>
<keyword evidence="3 9" id="KW-0808">Transferase</keyword>
<dbReference type="HAMAP" id="MF_01852">
    <property type="entry name" value="TsaC"/>
    <property type="match status" value="1"/>
</dbReference>
<feature type="region of interest" description="Disordered" evidence="10">
    <location>
        <begin position="1"/>
        <end position="21"/>
    </location>
</feature>
<dbReference type="PANTHER" id="PTHR17490">
    <property type="entry name" value="SUA5"/>
    <property type="match status" value="1"/>
</dbReference>
<evidence type="ECO:0000256" key="8">
    <source>
        <dbReference type="ARBA" id="ARBA00048366"/>
    </source>
</evidence>
<dbReference type="InterPro" id="IPR006070">
    <property type="entry name" value="Sua5-like_dom"/>
</dbReference>
<feature type="compositionally biased region" description="Polar residues" evidence="10">
    <location>
        <begin position="9"/>
        <end position="21"/>
    </location>
</feature>
<evidence type="ECO:0000259" key="11">
    <source>
        <dbReference type="PROSITE" id="PS51163"/>
    </source>
</evidence>
<evidence type="ECO:0000256" key="6">
    <source>
        <dbReference type="ARBA" id="ARBA00022741"/>
    </source>
</evidence>
<reference evidence="12 13" key="1">
    <citation type="submission" date="2015-06" db="EMBL/GenBank/DDBJ databases">
        <authorList>
            <person name="Xie B.-B."/>
            <person name="Rong J.-C."/>
            <person name="Qin Q.-L."/>
            <person name="Zhang Y.-Z."/>
        </authorList>
    </citation>
    <scope>NUCLEOTIDE SEQUENCE [LARGE SCALE GENOMIC DNA]</scope>
    <source>
        <strain evidence="12 13">JCM 20779</strain>
    </source>
</reference>
<feature type="domain" description="YrdC-like" evidence="11">
    <location>
        <begin position="22"/>
        <end position="205"/>
    </location>
</feature>
<keyword evidence="7 9" id="KW-0067">ATP-binding</keyword>
<dbReference type="SUPFAM" id="SSF55821">
    <property type="entry name" value="YrdC/RibB"/>
    <property type="match status" value="1"/>
</dbReference>
<dbReference type="InterPro" id="IPR017945">
    <property type="entry name" value="DHBP_synth_RibB-like_a/b_dom"/>
</dbReference>
<keyword evidence="13" id="KW-1185">Reference proteome</keyword>
<evidence type="ECO:0000256" key="4">
    <source>
        <dbReference type="ARBA" id="ARBA00022694"/>
    </source>
</evidence>
<keyword evidence="6 9" id="KW-0547">Nucleotide-binding</keyword>
<name>A0ABM6NHT7_PSEO7</name>
<accession>A0ABM6NHT7</accession>
<keyword evidence="5 9" id="KW-0548">Nucleotidyltransferase</keyword>
<protein>
    <recommendedName>
        <fullName evidence="9">Threonylcarbamoyl-AMP synthase</fullName>
        <shortName evidence="9">TC-AMP synthase</shortName>
        <ecNumber evidence="9">2.7.7.87</ecNumber>
    </recommendedName>
    <alternativeName>
        <fullName evidence="9">L-threonylcarbamoyladenylate synthase</fullName>
    </alternativeName>
    <alternativeName>
        <fullName evidence="9">t(6)A37 threonylcarbamoyladenosine biosynthesis protein TsaC</fullName>
    </alternativeName>
    <alternativeName>
        <fullName evidence="9">tRNA threonylcarbamoyladenosine biosynthesis protein TsaC</fullName>
    </alternativeName>
</protein>
<comment type="subcellular location">
    <subcellularLocation>
        <location evidence="1 9">Cytoplasm</location>
    </subcellularLocation>
</comment>
<proteinExistence type="inferred from homology"/>
<dbReference type="Pfam" id="PF01300">
    <property type="entry name" value="Sua5_yciO_yrdC"/>
    <property type="match status" value="1"/>
</dbReference>
<dbReference type="EMBL" id="CP011924">
    <property type="protein sequence ID" value="ATD08414.1"/>
    <property type="molecule type" value="Genomic_DNA"/>
</dbReference>
<gene>
    <name evidence="9 12" type="primary">tsaC</name>
    <name evidence="12" type="ORF">PPIS_a3661</name>
</gene>
<dbReference type="Proteomes" id="UP000016521">
    <property type="component" value="Chromosome I"/>
</dbReference>
<evidence type="ECO:0000256" key="7">
    <source>
        <dbReference type="ARBA" id="ARBA00022840"/>
    </source>
</evidence>
<organism evidence="12 13">
    <name type="scientific">Pseudoalteromonas piscicida</name>
    <dbReference type="NCBI Taxonomy" id="43662"/>
    <lineage>
        <taxon>Bacteria</taxon>
        <taxon>Pseudomonadati</taxon>
        <taxon>Pseudomonadota</taxon>
        <taxon>Gammaproteobacteria</taxon>
        <taxon>Alteromonadales</taxon>
        <taxon>Pseudoalteromonadaceae</taxon>
        <taxon>Pseudoalteromonas</taxon>
    </lineage>
</organism>
<sequence>MPAEIMSKDSGNTVSNDNKADTATITTPESALQAGEVICYPTEAIYGLGCDPDNQDAVTKLLTIKSRPIEKGLILIADNYGQCLPYVDDNKIPMDKRADIFSSWPGAITWLLPAKASTPHWLTGGHDTIAIRVTSHPIVKQLCQRFGKPIVSTSANVTGQTPVASLSEARSQFGSQVGYYVEGELGGNTTPSVIKNAMTGQVIRG</sequence>
<dbReference type="PROSITE" id="PS51163">
    <property type="entry name" value="YRDC"/>
    <property type="match status" value="1"/>
</dbReference>
<dbReference type="InterPro" id="IPR050156">
    <property type="entry name" value="TC-AMP_synthase_SUA5"/>
</dbReference>
<keyword evidence="2 9" id="KW-0963">Cytoplasm</keyword>
<evidence type="ECO:0000256" key="3">
    <source>
        <dbReference type="ARBA" id="ARBA00022679"/>
    </source>
</evidence>
<keyword evidence="4 9" id="KW-0819">tRNA processing</keyword>
<dbReference type="PANTHER" id="PTHR17490:SF18">
    <property type="entry name" value="THREONYLCARBAMOYL-AMP SYNTHASE"/>
    <property type="match status" value="1"/>
</dbReference>
<dbReference type="EC" id="2.7.7.87" evidence="9"/>
<evidence type="ECO:0000256" key="2">
    <source>
        <dbReference type="ARBA" id="ARBA00022490"/>
    </source>
</evidence>